<comment type="caution">
    <text evidence="4">The sequence shown here is derived from an EMBL/GenBank/DDBJ whole genome shotgun (WGS) entry which is preliminary data.</text>
</comment>
<dbReference type="InterPro" id="IPR007129">
    <property type="entry name" value="Ubiqinol_cyt_c_chaperone_CPB3"/>
</dbReference>
<dbReference type="EMBL" id="JAEMUK010000079">
    <property type="protein sequence ID" value="MBJ7544646.1"/>
    <property type="molecule type" value="Genomic_DNA"/>
</dbReference>
<dbReference type="AlphaFoldDB" id="A0A8I1KKV3"/>
<gene>
    <name evidence="4" type="ORF">JDN41_13915</name>
</gene>
<organism evidence="4 5">
    <name type="scientific">Rhodomicrobium udaipurense</name>
    <dbReference type="NCBI Taxonomy" id="1202716"/>
    <lineage>
        <taxon>Bacteria</taxon>
        <taxon>Pseudomonadati</taxon>
        <taxon>Pseudomonadota</taxon>
        <taxon>Alphaproteobacteria</taxon>
        <taxon>Hyphomicrobiales</taxon>
        <taxon>Hyphomicrobiaceae</taxon>
        <taxon>Rhodomicrobium</taxon>
    </lineage>
</organism>
<comment type="similarity">
    <text evidence="2">Belongs to the UPF0174 family.</text>
</comment>
<dbReference type="InterPro" id="IPR021150">
    <property type="entry name" value="Ubiq_cyt_c_chap"/>
</dbReference>
<comment type="similarity">
    <text evidence="1">Belongs to the CBP3 family.</text>
</comment>
<evidence type="ECO:0000259" key="3">
    <source>
        <dbReference type="Pfam" id="PF03981"/>
    </source>
</evidence>
<dbReference type="PANTHER" id="PTHR12184">
    <property type="entry name" value="UBIQUINOL-CYTOCHROME C REDUCTASE COMPLEX ASSEMBLY FACTOR 1 FAMILY MEMBER"/>
    <property type="match status" value="1"/>
</dbReference>
<feature type="domain" description="Ubiquinol-cytochrome c chaperone" evidence="3">
    <location>
        <begin position="1"/>
        <end position="136"/>
    </location>
</feature>
<evidence type="ECO:0000313" key="4">
    <source>
        <dbReference type="EMBL" id="MBJ7544646.1"/>
    </source>
</evidence>
<name>A0A8I1KKV3_9HYPH</name>
<reference evidence="4 5" key="1">
    <citation type="submission" date="2020-12" db="EMBL/GenBank/DDBJ databases">
        <title>Revised draft genomes of Rhodomicrobium vannielii ATCC 17100 and Rhodomicrobium udaipurense JA643.</title>
        <authorList>
            <person name="Conners E.M."/>
            <person name="Davenport E.J."/>
            <person name="Bose A."/>
        </authorList>
    </citation>
    <scope>NUCLEOTIDE SEQUENCE [LARGE SCALE GENOMIC DNA]</scope>
    <source>
        <strain evidence="4 5">JA643</strain>
    </source>
</reference>
<keyword evidence="5" id="KW-1185">Reference proteome</keyword>
<dbReference type="RefSeq" id="WP_037237203.1">
    <property type="nucleotide sequence ID" value="NZ_JAEMUK010000079.1"/>
</dbReference>
<accession>A0A8I1KKV3</accession>
<evidence type="ECO:0000313" key="5">
    <source>
        <dbReference type="Proteomes" id="UP000623250"/>
    </source>
</evidence>
<dbReference type="PANTHER" id="PTHR12184:SF1">
    <property type="entry name" value="UBIQUINOL-CYTOCHROME-C REDUCTASE COMPLEX ASSEMBLY FACTOR 1"/>
    <property type="match status" value="1"/>
</dbReference>
<dbReference type="Pfam" id="PF03981">
    <property type="entry name" value="Ubiq_cyt_C_chap"/>
    <property type="match status" value="1"/>
</dbReference>
<proteinExistence type="inferred from homology"/>
<evidence type="ECO:0000256" key="1">
    <source>
        <dbReference type="ARBA" id="ARBA00006407"/>
    </source>
</evidence>
<evidence type="ECO:0000256" key="2">
    <source>
        <dbReference type="ARBA" id="ARBA00006436"/>
    </source>
</evidence>
<protein>
    <recommendedName>
        <fullName evidence="3">Ubiquinol-cytochrome c chaperone domain-containing protein</fullName>
    </recommendedName>
</protein>
<dbReference type="Proteomes" id="UP000623250">
    <property type="component" value="Unassembled WGS sequence"/>
</dbReference>
<sequence length="147" mass="16495">MPDTLSGRFDMLVIHMFIVMQNLKLGANEGKLLGKEIIEAFVREMDSMVRDLGIADAYVAQEVRKIADLFYRQLVVYTNAAEQKNKAALAEAIWKSFQSGDENANVAADELADYIFHSIKNVGEMPLNMLLQGHLNFPEVYGLKQAV</sequence>